<accession>H7EM40</accession>
<dbReference type="OrthoDB" id="2568996at2"/>
<comment type="caution">
    <text evidence="1">The sequence shown here is derived from an EMBL/GenBank/DDBJ whole genome shotgun (WGS) entry which is preliminary data.</text>
</comment>
<dbReference type="AlphaFoldDB" id="H7EM40"/>
<evidence type="ECO:0000313" key="1">
    <source>
        <dbReference type="EMBL" id="EIC01448.1"/>
    </source>
</evidence>
<proteinExistence type="predicted"/>
<gene>
    <name evidence="1" type="ORF">TresaDRAFT_1340</name>
</gene>
<keyword evidence="2" id="KW-1185">Reference proteome</keyword>
<sequence>MINIFEAELEKGTGIPYLLIKNEIIKASPEVDSIIVDNILNCNAYDPQCEGLRAEYMYSIVKNYHNKEAVFKKVLHFFEKMTGTDWGEQQTFSFVCILAQEKIVFKKIIFDKIRWYIENGKDDLYAIYDFAEKEGLEAAEFVARELGKLLEKNPNHNLACYDGFFSDFHNKGEVRSFLQKSDDNHIKLYLQNIEETRAFKPYKRKSAEEIIENFYKKNKWYYPIRSWLKKADEDEMRKIAEYAFQFENEEFKYRLISAFDEVKIPVDYEILKSEYLKVENQDFKIQILQAMLLFGKGEVKELIFDLDFRNSDVQELYIKALCAFYDKNENGILLDKIDCLDVYSCHDILQFLIDNENLKNDLDFYKKILSRLYQKNKCSLCRNDIFDRMAENGILDKTVCDEAIYDCNKDIAEKAKEIFRKRFKIG</sequence>
<dbReference type="EMBL" id="AGRW01000050">
    <property type="protein sequence ID" value="EIC01448.1"/>
    <property type="molecule type" value="Genomic_DNA"/>
</dbReference>
<dbReference type="RefSeq" id="WP_002705224.1">
    <property type="nucleotide sequence ID" value="NZ_AGRW01000050.1"/>
</dbReference>
<name>H7EM40_9SPIR</name>
<protein>
    <submittedName>
        <fullName evidence="1">Uncharacterized protein</fullName>
    </submittedName>
</protein>
<dbReference type="Proteomes" id="UP000003571">
    <property type="component" value="Unassembled WGS sequence"/>
</dbReference>
<evidence type="ECO:0000313" key="2">
    <source>
        <dbReference type="Proteomes" id="UP000003571"/>
    </source>
</evidence>
<organism evidence="1 2">
    <name type="scientific">Treponema saccharophilum DSM 2985</name>
    <dbReference type="NCBI Taxonomy" id="907348"/>
    <lineage>
        <taxon>Bacteria</taxon>
        <taxon>Pseudomonadati</taxon>
        <taxon>Spirochaetota</taxon>
        <taxon>Spirochaetia</taxon>
        <taxon>Spirochaetales</taxon>
        <taxon>Treponemataceae</taxon>
        <taxon>Treponema</taxon>
    </lineage>
</organism>
<reference evidence="1 2" key="1">
    <citation type="submission" date="2011-09" db="EMBL/GenBank/DDBJ databases">
        <title>The draft genome of Treponema saccharophilum DSM 2985.</title>
        <authorList>
            <consortium name="US DOE Joint Genome Institute (JGI-PGF)"/>
            <person name="Lucas S."/>
            <person name="Copeland A."/>
            <person name="Lapidus A."/>
            <person name="Glavina del Rio T."/>
            <person name="Dalin E."/>
            <person name="Tice H."/>
            <person name="Bruce D."/>
            <person name="Goodwin L."/>
            <person name="Pitluck S."/>
            <person name="Peters L."/>
            <person name="Kyrpides N."/>
            <person name="Mavromatis K."/>
            <person name="Ivanova N."/>
            <person name="Markowitz V."/>
            <person name="Cheng J.-F."/>
            <person name="Hugenholtz P."/>
            <person name="Woyke T."/>
            <person name="Wu D."/>
            <person name="Gronow S."/>
            <person name="Wellnitz S."/>
            <person name="Brambilla E."/>
            <person name="Klenk H.-P."/>
            <person name="Eisen J.A."/>
        </authorList>
    </citation>
    <scope>NUCLEOTIDE SEQUENCE [LARGE SCALE GENOMIC DNA]</scope>
    <source>
        <strain evidence="1 2">DSM 2985</strain>
    </source>
</reference>
<dbReference type="eggNOG" id="ENOG5030XBG">
    <property type="taxonomic scope" value="Bacteria"/>
</dbReference>
<dbReference type="PATRIC" id="fig|907348.3.peg.1994"/>